<accession>A0A1G9B153</accession>
<feature type="transmembrane region" description="Helical" evidence="1">
    <location>
        <begin position="72"/>
        <end position="92"/>
    </location>
</feature>
<dbReference type="Proteomes" id="UP000198701">
    <property type="component" value="Unassembled WGS sequence"/>
</dbReference>
<protein>
    <submittedName>
        <fullName evidence="2">Uncharacterized protein</fullName>
    </submittedName>
</protein>
<dbReference type="AlphaFoldDB" id="A0A1G9B153"/>
<feature type="transmembrane region" description="Helical" evidence="1">
    <location>
        <begin position="121"/>
        <end position="149"/>
    </location>
</feature>
<sequence length="280" mass="28788">MATFIRSVSAEFAKLLTTRMWWVLALVLFGYIGLLAGGLAALFAGLQSGAIDPSAAGTGGQGAPPLGSIPPLIYSFASSVGYVFPVLLGALATTSEFRHQTLTPTFLATPRRAGVLGAKSLTLFVVGVGLGVVALLASVGIGALVMNAFGVDPLLGDGETWTLIGRTLLAMGLWAIIGVGLGALVPSQVASIVIVLAFTQFVEPLLRLASSFLDWTAQIAQFLPGAASDALVGASIFTGMNPTATAAVALDWWQGGLVLLAYAAWATAGGYFVSWKRDVT</sequence>
<dbReference type="OrthoDB" id="5244396at2"/>
<feature type="transmembrane region" description="Helical" evidence="1">
    <location>
        <begin position="252"/>
        <end position="273"/>
    </location>
</feature>
<dbReference type="RefSeq" id="WP_092322491.1">
    <property type="nucleotide sequence ID" value="NZ_FNFU01000005.1"/>
</dbReference>
<proteinExistence type="predicted"/>
<gene>
    <name evidence="2" type="ORF">SAMN05216282_1058</name>
</gene>
<keyword evidence="1" id="KW-0812">Transmembrane</keyword>
<keyword evidence="1" id="KW-1133">Transmembrane helix</keyword>
<organism evidence="2 3">
    <name type="scientific">Cryobacterium psychrotolerans</name>
    <dbReference type="NCBI Taxonomy" id="386301"/>
    <lineage>
        <taxon>Bacteria</taxon>
        <taxon>Bacillati</taxon>
        <taxon>Actinomycetota</taxon>
        <taxon>Actinomycetes</taxon>
        <taxon>Micrococcales</taxon>
        <taxon>Microbacteriaceae</taxon>
        <taxon>Cryobacterium</taxon>
    </lineage>
</organism>
<name>A0A1G9B153_9MICO</name>
<dbReference type="EMBL" id="FNFU01000005">
    <property type="protein sequence ID" value="SDK33309.1"/>
    <property type="molecule type" value="Genomic_DNA"/>
</dbReference>
<feature type="transmembrane region" description="Helical" evidence="1">
    <location>
        <begin position="169"/>
        <end position="198"/>
    </location>
</feature>
<reference evidence="2 3" key="1">
    <citation type="submission" date="2016-10" db="EMBL/GenBank/DDBJ databases">
        <authorList>
            <person name="de Groot N.N."/>
        </authorList>
    </citation>
    <scope>NUCLEOTIDE SEQUENCE [LARGE SCALE GENOMIC DNA]</scope>
    <source>
        <strain evidence="2 3">CGMCC 1.5382</strain>
    </source>
</reference>
<evidence type="ECO:0000256" key="1">
    <source>
        <dbReference type="SAM" id="Phobius"/>
    </source>
</evidence>
<evidence type="ECO:0000313" key="2">
    <source>
        <dbReference type="EMBL" id="SDK33309.1"/>
    </source>
</evidence>
<feature type="transmembrane region" description="Helical" evidence="1">
    <location>
        <begin position="21"/>
        <end position="44"/>
    </location>
</feature>
<keyword evidence="3" id="KW-1185">Reference proteome</keyword>
<dbReference type="STRING" id="386301.SAMN05216282_1058"/>
<keyword evidence="1" id="KW-0472">Membrane</keyword>
<evidence type="ECO:0000313" key="3">
    <source>
        <dbReference type="Proteomes" id="UP000198701"/>
    </source>
</evidence>